<dbReference type="AlphaFoldDB" id="A0A0D6DW57"/>
<dbReference type="RefSeq" id="WP_047914961.1">
    <property type="nucleotide sequence ID" value="NZ_LN774769.1"/>
</dbReference>
<dbReference type="Gene3D" id="3.60.15.10">
    <property type="entry name" value="Ribonuclease Z/Hydroxyacylglutathione hydrolase-like"/>
    <property type="match status" value="1"/>
</dbReference>
<feature type="domain" description="Metallo-beta-lactamase" evidence="5">
    <location>
        <begin position="13"/>
        <end position="192"/>
    </location>
</feature>
<dbReference type="Proteomes" id="UP000033166">
    <property type="component" value="Chromosome I"/>
</dbReference>
<dbReference type="SMART" id="SM00849">
    <property type="entry name" value="Lactamase_B"/>
    <property type="match status" value="1"/>
</dbReference>
<accession>A0A0D6DW57</accession>
<dbReference type="GO" id="GO:0016787">
    <property type="term" value="F:hydrolase activity"/>
    <property type="evidence" value="ECO:0007669"/>
    <property type="project" value="UniProtKB-KW"/>
</dbReference>
<dbReference type="CDD" id="cd06262">
    <property type="entry name" value="metallo-hydrolase-like_MBL-fold"/>
    <property type="match status" value="1"/>
</dbReference>
<dbReference type="HOGENOM" id="CLU_030571_5_2_9"/>
<dbReference type="InterPro" id="IPR051453">
    <property type="entry name" value="MBL_Glyoxalase_II"/>
</dbReference>
<proteinExistence type="predicted"/>
<dbReference type="PANTHER" id="PTHR46233">
    <property type="entry name" value="HYDROXYACYLGLUTATHIONE HYDROLASE GLOC"/>
    <property type="match status" value="1"/>
</dbReference>
<sequence>MIQVKQIITGPLKENCYLIYNDHAVLIVDPGDNADVIKAEISRTQAKPIAVLLTHAHHDHIGALEAVRRQYKVPVYISPIEQSWLTNPVLNLSGLARNKEIADVICRPAEYEFETYQTYTLGDMTFKVVPTPGHSPGSMSFIFDDFVITGDALFSGSIGITDLPFGDQEILLNGIKTELFTLPDQFRVFPGHREATTIRKEKDTNPFFN</sequence>
<organism evidence="6">
    <name type="scientific">Pseudolactococcus piscium MKFS47</name>
    <dbReference type="NCBI Taxonomy" id="297352"/>
    <lineage>
        <taxon>Bacteria</taxon>
        <taxon>Bacillati</taxon>
        <taxon>Bacillota</taxon>
        <taxon>Bacilli</taxon>
        <taxon>Lactobacillales</taxon>
        <taxon>Streptococcaceae</taxon>
        <taxon>Pseudolactococcus</taxon>
    </lineage>
</organism>
<evidence type="ECO:0000256" key="1">
    <source>
        <dbReference type="ARBA" id="ARBA00001947"/>
    </source>
</evidence>
<dbReference type="InterPro" id="IPR001279">
    <property type="entry name" value="Metallo-B-lactamas"/>
</dbReference>
<evidence type="ECO:0000313" key="6">
    <source>
        <dbReference type="EMBL" id="CEN27715.1"/>
    </source>
</evidence>
<dbReference type="Pfam" id="PF00753">
    <property type="entry name" value="Lactamase_B"/>
    <property type="match status" value="1"/>
</dbReference>
<reference evidence="6" key="1">
    <citation type="submission" date="2015-01" db="EMBL/GenBank/DDBJ databases">
        <authorList>
            <person name="Andreevskaya Margarita"/>
        </authorList>
    </citation>
    <scope>NUCLEOTIDE SEQUENCE</scope>
    <source>
        <strain evidence="6">MKFS47</strain>
    </source>
</reference>
<keyword evidence="4" id="KW-0862">Zinc</keyword>
<evidence type="ECO:0000256" key="2">
    <source>
        <dbReference type="ARBA" id="ARBA00022723"/>
    </source>
</evidence>
<dbReference type="PANTHER" id="PTHR46233:SF3">
    <property type="entry name" value="HYDROXYACYLGLUTATHIONE HYDROLASE GLOC"/>
    <property type="match status" value="1"/>
</dbReference>
<name>A0A0D6DW57_9LACT</name>
<dbReference type="KEGG" id="lpk:LACPI_0515"/>
<keyword evidence="2" id="KW-0479">Metal-binding</keyword>
<comment type="cofactor">
    <cofactor evidence="1">
        <name>Zn(2+)</name>
        <dbReference type="ChEBI" id="CHEBI:29105"/>
    </cofactor>
</comment>
<gene>
    <name evidence="6" type="ORF">LACPI_0515</name>
</gene>
<dbReference type="STRING" id="1364.LP2241_20169"/>
<evidence type="ECO:0000256" key="4">
    <source>
        <dbReference type="ARBA" id="ARBA00022833"/>
    </source>
</evidence>
<dbReference type="GO" id="GO:0046872">
    <property type="term" value="F:metal ion binding"/>
    <property type="evidence" value="ECO:0007669"/>
    <property type="project" value="UniProtKB-KW"/>
</dbReference>
<protein>
    <submittedName>
        <fullName evidence="6">Metallo-beta-lactamase family protein</fullName>
    </submittedName>
</protein>
<evidence type="ECO:0000256" key="3">
    <source>
        <dbReference type="ARBA" id="ARBA00022801"/>
    </source>
</evidence>
<keyword evidence="3" id="KW-0378">Hydrolase</keyword>
<evidence type="ECO:0000259" key="5">
    <source>
        <dbReference type="SMART" id="SM00849"/>
    </source>
</evidence>
<dbReference type="EMBL" id="LN774769">
    <property type="protein sequence ID" value="CEN27715.1"/>
    <property type="molecule type" value="Genomic_DNA"/>
</dbReference>
<dbReference type="InterPro" id="IPR036866">
    <property type="entry name" value="RibonucZ/Hydroxyglut_hydro"/>
</dbReference>
<dbReference type="SUPFAM" id="SSF56281">
    <property type="entry name" value="Metallo-hydrolase/oxidoreductase"/>
    <property type="match status" value="1"/>
</dbReference>